<evidence type="ECO:0000256" key="1">
    <source>
        <dbReference type="SAM" id="MobiDB-lite"/>
    </source>
</evidence>
<name>A0AAE0SHU3_9BIVA</name>
<dbReference type="EMBL" id="JAEAOA010001196">
    <property type="protein sequence ID" value="KAK3591743.1"/>
    <property type="molecule type" value="Genomic_DNA"/>
</dbReference>
<reference evidence="2" key="3">
    <citation type="submission" date="2023-05" db="EMBL/GenBank/DDBJ databases">
        <authorList>
            <person name="Smith C.H."/>
        </authorList>
    </citation>
    <scope>NUCLEOTIDE SEQUENCE</scope>
    <source>
        <strain evidence="2">CHS0354</strain>
        <tissue evidence="2">Mantle</tissue>
    </source>
</reference>
<sequence length="86" mass="9631">MNQDLKAEATKEAERKKCNDLLKYRGNENFGRITFILIYHPDNPKVNPIVKTIGPSCAAWKLNSLKQTSSRTAQTEKPPNASQSGQ</sequence>
<evidence type="ECO:0000313" key="2">
    <source>
        <dbReference type="EMBL" id="KAK3591743.1"/>
    </source>
</evidence>
<feature type="region of interest" description="Disordered" evidence="1">
    <location>
        <begin position="67"/>
        <end position="86"/>
    </location>
</feature>
<proteinExistence type="predicted"/>
<reference evidence="2" key="1">
    <citation type="journal article" date="2021" name="Genome Biol. Evol.">
        <title>A High-Quality Reference Genome for a Parasitic Bivalve with Doubly Uniparental Inheritance (Bivalvia: Unionida).</title>
        <authorList>
            <person name="Smith C.H."/>
        </authorList>
    </citation>
    <scope>NUCLEOTIDE SEQUENCE</scope>
    <source>
        <strain evidence="2">CHS0354</strain>
    </source>
</reference>
<feature type="non-terminal residue" evidence="2">
    <location>
        <position position="86"/>
    </location>
</feature>
<dbReference type="AlphaFoldDB" id="A0AAE0SHU3"/>
<evidence type="ECO:0000313" key="3">
    <source>
        <dbReference type="Proteomes" id="UP001195483"/>
    </source>
</evidence>
<gene>
    <name evidence="2" type="ORF">CHS0354_019513</name>
</gene>
<accession>A0AAE0SHU3</accession>
<dbReference type="Proteomes" id="UP001195483">
    <property type="component" value="Unassembled WGS sequence"/>
</dbReference>
<protein>
    <submittedName>
        <fullName evidence="2">Uncharacterized protein</fullName>
    </submittedName>
</protein>
<reference evidence="2" key="2">
    <citation type="journal article" date="2021" name="Genome Biol. Evol.">
        <title>Developing a high-quality reference genome for a parasitic bivalve with doubly uniparental inheritance (Bivalvia: Unionida).</title>
        <authorList>
            <person name="Smith C.H."/>
        </authorList>
    </citation>
    <scope>NUCLEOTIDE SEQUENCE</scope>
    <source>
        <strain evidence="2">CHS0354</strain>
        <tissue evidence="2">Mantle</tissue>
    </source>
</reference>
<keyword evidence="3" id="KW-1185">Reference proteome</keyword>
<comment type="caution">
    <text evidence="2">The sequence shown here is derived from an EMBL/GenBank/DDBJ whole genome shotgun (WGS) entry which is preliminary data.</text>
</comment>
<organism evidence="2 3">
    <name type="scientific">Potamilus streckersoni</name>
    <dbReference type="NCBI Taxonomy" id="2493646"/>
    <lineage>
        <taxon>Eukaryota</taxon>
        <taxon>Metazoa</taxon>
        <taxon>Spiralia</taxon>
        <taxon>Lophotrochozoa</taxon>
        <taxon>Mollusca</taxon>
        <taxon>Bivalvia</taxon>
        <taxon>Autobranchia</taxon>
        <taxon>Heteroconchia</taxon>
        <taxon>Palaeoheterodonta</taxon>
        <taxon>Unionida</taxon>
        <taxon>Unionoidea</taxon>
        <taxon>Unionidae</taxon>
        <taxon>Ambleminae</taxon>
        <taxon>Lampsilini</taxon>
        <taxon>Potamilus</taxon>
    </lineage>
</organism>